<keyword evidence="1" id="KW-0472">Membrane</keyword>
<dbReference type="HOGENOM" id="CLU_2453494_0_0_6"/>
<reference evidence="2 3" key="1">
    <citation type="submission" date="2011-01" db="EMBL/GenBank/DDBJ databases">
        <authorList>
            <person name="Weinstock G."/>
            <person name="Sodergren E."/>
            <person name="Clifton S."/>
            <person name="Fulton L."/>
            <person name="Fulton B."/>
            <person name="Courtney L."/>
            <person name="Fronick C."/>
            <person name="Harrison M."/>
            <person name="Strong C."/>
            <person name="Farmer C."/>
            <person name="Delahaunty K."/>
            <person name="Markovic C."/>
            <person name="Hall O."/>
            <person name="Minx P."/>
            <person name="Tomlinson C."/>
            <person name="Mitreva M."/>
            <person name="Hou S."/>
            <person name="Chen J."/>
            <person name="Wollam A."/>
            <person name="Pepin K.H."/>
            <person name="Johnson M."/>
            <person name="Bhonagiri V."/>
            <person name="Zhang X."/>
            <person name="Suruliraj S."/>
            <person name="Warren W."/>
            <person name="Chinwalla A."/>
            <person name="Mardis E.R."/>
            <person name="Wilson R.K."/>
        </authorList>
    </citation>
    <scope>NUCLEOTIDE SEQUENCE [LARGE SCALE GENOMIC DNA]</scope>
    <source>
        <strain evidence="3">DSM 22608 / JCM 16073 / KCTC 15190 / YIT 12066</strain>
    </source>
</reference>
<organism evidence="2 3">
    <name type="scientific">Succinatimonas hippei (strain DSM 22608 / JCM 16073 / KCTC 15190 / YIT 12066)</name>
    <dbReference type="NCBI Taxonomy" id="762983"/>
    <lineage>
        <taxon>Bacteria</taxon>
        <taxon>Pseudomonadati</taxon>
        <taxon>Pseudomonadota</taxon>
        <taxon>Gammaproteobacteria</taxon>
        <taxon>Aeromonadales</taxon>
        <taxon>Succinivibrionaceae</taxon>
        <taxon>Succinatimonas</taxon>
    </lineage>
</organism>
<dbReference type="EMBL" id="AEVO01000117">
    <property type="protein sequence ID" value="EFY06483.1"/>
    <property type="molecule type" value="Genomic_DNA"/>
</dbReference>
<protein>
    <submittedName>
        <fullName evidence="2">Uncharacterized protein</fullName>
    </submittedName>
</protein>
<evidence type="ECO:0000256" key="1">
    <source>
        <dbReference type="SAM" id="Phobius"/>
    </source>
</evidence>
<name>E8LLX0_SUCHY</name>
<dbReference type="RefSeq" id="WP_009143908.1">
    <property type="nucleotide sequence ID" value="NZ_GL831047.1"/>
</dbReference>
<comment type="caution">
    <text evidence="2">The sequence shown here is derived from an EMBL/GenBank/DDBJ whole genome shotgun (WGS) entry which is preliminary data.</text>
</comment>
<evidence type="ECO:0000313" key="3">
    <source>
        <dbReference type="Proteomes" id="UP000018458"/>
    </source>
</evidence>
<evidence type="ECO:0000313" key="2">
    <source>
        <dbReference type="EMBL" id="EFY06483.1"/>
    </source>
</evidence>
<accession>E8LLX0</accession>
<sequence>MTDLTVTPFKILICFAFVLITTISARFLLKDKRDLWFRRSQSKNIITIRGKIGEYLALGYPICLEGFAVTVLLLAVIVLEILCILYLNI</sequence>
<feature type="transmembrane region" description="Helical" evidence="1">
    <location>
        <begin position="58"/>
        <end position="87"/>
    </location>
</feature>
<dbReference type="AlphaFoldDB" id="E8LLX0"/>
<keyword evidence="3" id="KW-1185">Reference proteome</keyword>
<keyword evidence="1" id="KW-0812">Transmembrane</keyword>
<keyword evidence="1" id="KW-1133">Transmembrane helix</keyword>
<dbReference type="Proteomes" id="UP000018458">
    <property type="component" value="Unassembled WGS sequence"/>
</dbReference>
<feature type="transmembrane region" description="Helical" evidence="1">
    <location>
        <begin position="6"/>
        <end position="29"/>
    </location>
</feature>
<proteinExistence type="predicted"/>
<dbReference type="STRING" id="762983.HMPREF9444_01743"/>
<gene>
    <name evidence="2" type="ORF">HMPREF9444_01743</name>
</gene>